<evidence type="ECO:0000256" key="12">
    <source>
        <dbReference type="ARBA" id="ARBA00023157"/>
    </source>
</evidence>
<evidence type="ECO:0000256" key="1">
    <source>
        <dbReference type="ARBA" id="ARBA00002549"/>
    </source>
</evidence>
<evidence type="ECO:0000256" key="14">
    <source>
        <dbReference type="ARBA" id="ARBA00023284"/>
    </source>
</evidence>
<comment type="similarity">
    <text evidence="3">Belongs to the glutaredoxin family.</text>
</comment>
<organism evidence="19 21">
    <name type="scientific">Adineta ricciae</name>
    <name type="common">Rotifer</name>
    <dbReference type="NCBI Taxonomy" id="249248"/>
    <lineage>
        <taxon>Eukaryota</taxon>
        <taxon>Metazoa</taxon>
        <taxon>Spiralia</taxon>
        <taxon>Gnathifera</taxon>
        <taxon>Rotifera</taxon>
        <taxon>Eurotatoria</taxon>
        <taxon>Bdelloidea</taxon>
        <taxon>Adinetida</taxon>
        <taxon>Adinetidae</taxon>
        <taxon>Adineta</taxon>
    </lineage>
</organism>
<evidence type="ECO:0000256" key="16">
    <source>
        <dbReference type="ARBA" id="ARBA00038558"/>
    </source>
</evidence>
<comment type="function">
    <text evidence="1">Has a glutathione-disulfide oxidoreductase activity in the presence of NADPH and glutathione reductase. Reduces low molecular weight disulfides and proteins.</text>
</comment>
<dbReference type="SUPFAM" id="SSF52833">
    <property type="entry name" value="Thioredoxin-like"/>
    <property type="match status" value="1"/>
</dbReference>
<evidence type="ECO:0000256" key="15">
    <source>
        <dbReference type="ARBA" id="ARBA00037470"/>
    </source>
</evidence>
<dbReference type="Gene3D" id="3.40.30.10">
    <property type="entry name" value="Glutaredoxin"/>
    <property type="match status" value="1"/>
</dbReference>
<accession>A0A814DBT1</accession>
<evidence type="ECO:0000256" key="5">
    <source>
        <dbReference type="ARBA" id="ARBA00022714"/>
    </source>
</evidence>
<keyword evidence="21" id="KW-1185">Reference proteome</keyword>
<keyword evidence="6" id="KW-0479">Metal-binding</keyword>
<reference evidence="19" key="1">
    <citation type="submission" date="2021-02" db="EMBL/GenBank/DDBJ databases">
        <authorList>
            <person name="Nowell W R."/>
        </authorList>
    </citation>
    <scope>NUCLEOTIDE SEQUENCE</scope>
</reference>
<evidence type="ECO:0000313" key="21">
    <source>
        <dbReference type="Proteomes" id="UP000663828"/>
    </source>
</evidence>
<dbReference type="Proteomes" id="UP000663852">
    <property type="component" value="Unassembled WGS sequence"/>
</dbReference>
<name>A0A814DBT1_ADIRI</name>
<dbReference type="OrthoDB" id="418495at2759"/>
<dbReference type="PANTHER" id="PTHR46679">
    <property type="match status" value="1"/>
</dbReference>
<keyword evidence="9" id="KW-0408">Iron</keyword>
<evidence type="ECO:0000256" key="4">
    <source>
        <dbReference type="ARBA" id="ARBA00022448"/>
    </source>
</evidence>
<dbReference type="PROSITE" id="PS00195">
    <property type="entry name" value="GLUTAREDOXIN_1"/>
    <property type="match status" value="1"/>
</dbReference>
<dbReference type="EMBL" id="CAJNOJ010000055">
    <property type="protein sequence ID" value="CAF0980397.1"/>
    <property type="molecule type" value="Genomic_DNA"/>
</dbReference>
<sequence length="140" mass="16230">MRVCRGKNAFYPFDGFLPIQLKKPFHSDTTKMPSAAEHIQELIHQYPVVVFSKSTCPYCRTAKKLLSKYNLEDKYYVLELNELSNTDEYQDELKNLTDDRTVPRIFIGGKCIGDEEDLENLEKQGDLTVLLKKHKAIEDL</sequence>
<keyword evidence="14" id="KW-0676">Redox-active center</keyword>
<evidence type="ECO:0000256" key="8">
    <source>
        <dbReference type="ARBA" id="ARBA00022982"/>
    </source>
</evidence>
<proteinExistence type="inferred from homology"/>
<dbReference type="InterPro" id="IPR002109">
    <property type="entry name" value="Glutaredoxin"/>
</dbReference>
<keyword evidence="7" id="KW-0809">Transit peptide</keyword>
<dbReference type="InterPro" id="IPR014025">
    <property type="entry name" value="Glutaredoxin_subgr"/>
</dbReference>
<dbReference type="GO" id="GO:0046872">
    <property type="term" value="F:metal ion binding"/>
    <property type="evidence" value="ECO:0007669"/>
    <property type="project" value="UniProtKB-KW"/>
</dbReference>
<evidence type="ECO:0000256" key="17">
    <source>
        <dbReference type="ARBA" id="ARBA00039819"/>
    </source>
</evidence>
<dbReference type="CDD" id="cd03419">
    <property type="entry name" value="GRX_GRXh_1_2_like"/>
    <property type="match status" value="1"/>
</dbReference>
<evidence type="ECO:0000313" key="20">
    <source>
        <dbReference type="EMBL" id="CAF0980397.1"/>
    </source>
</evidence>
<dbReference type="InterPro" id="IPR036249">
    <property type="entry name" value="Thioredoxin-like_sf"/>
</dbReference>
<dbReference type="PROSITE" id="PS51354">
    <property type="entry name" value="GLUTAREDOXIN_2"/>
    <property type="match status" value="1"/>
</dbReference>
<evidence type="ECO:0000259" key="18">
    <source>
        <dbReference type="Pfam" id="PF00462"/>
    </source>
</evidence>
<evidence type="ECO:0000256" key="7">
    <source>
        <dbReference type="ARBA" id="ARBA00022946"/>
    </source>
</evidence>
<keyword evidence="4" id="KW-0813">Transport</keyword>
<keyword evidence="10" id="KW-0411">Iron-sulfur</keyword>
<dbReference type="Proteomes" id="UP000663828">
    <property type="component" value="Unassembled WGS sequence"/>
</dbReference>
<keyword evidence="12" id="KW-1015">Disulfide bond</keyword>
<dbReference type="AlphaFoldDB" id="A0A814DBT1"/>
<gene>
    <name evidence="20" type="ORF">EDS130_LOCUS13843</name>
    <name evidence="19" type="ORF">XAT740_LOCUS10933</name>
</gene>
<dbReference type="FunFam" id="3.40.30.10:FF:000093">
    <property type="entry name" value="Glutaredoxin 2"/>
    <property type="match status" value="1"/>
</dbReference>
<evidence type="ECO:0000256" key="3">
    <source>
        <dbReference type="ARBA" id="ARBA00007787"/>
    </source>
</evidence>
<dbReference type="GO" id="GO:0005739">
    <property type="term" value="C:mitochondrion"/>
    <property type="evidence" value="ECO:0007669"/>
    <property type="project" value="UniProtKB-SubCell"/>
</dbReference>
<comment type="subcellular location">
    <subcellularLocation>
        <location evidence="2">Mitochondrion</location>
    </subcellularLocation>
</comment>
<evidence type="ECO:0000256" key="6">
    <source>
        <dbReference type="ARBA" id="ARBA00022723"/>
    </source>
</evidence>
<comment type="function">
    <text evidence="15">Glutathione-dependent oxidoreductase that facilitates the maintenance of mitochondrial redox homeostasis upon induction of apoptosis by oxidative stress. Involved in response to hydrogen peroxide and regulation of apoptosis caused by oxidative stress. Acts as a very efficient catalyst of monothiol reactions because of its high affinity for protein glutathione-mixed disulfides. Can receive electrons not only from glutathione (GSH), but also from thioredoxin reductase supporting both monothiol and dithiol reactions. Efficiently catalyzes both glutathionylation and deglutathionylation of mitochondrial complex I, which in turn regulates the superoxide production by the complex. Overexpression decreases the susceptibility to apoptosis and prevents loss of cardiolipin and cytochrome c release.</text>
</comment>
<keyword evidence="8" id="KW-0249">Electron transport</keyword>
<comment type="caution">
    <text evidence="19">The sequence shown here is derived from an EMBL/GenBank/DDBJ whole genome shotgun (WGS) entry which is preliminary data.</text>
</comment>
<dbReference type="NCBIfam" id="TIGR02180">
    <property type="entry name" value="GRX_euk"/>
    <property type="match status" value="1"/>
</dbReference>
<protein>
    <recommendedName>
        <fullName evidence="17">Glutaredoxin-2, mitochondrial</fullName>
    </recommendedName>
</protein>
<evidence type="ECO:0000256" key="11">
    <source>
        <dbReference type="ARBA" id="ARBA00023128"/>
    </source>
</evidence>
<dbReference type="InterPro" id="IPR011899">
    <property type="entry name" value="Glutaredoxin_euk/vir"/>
</dbReference>
<evidence type="ECO:0000313" key="19">
    <source>
        <dbReference type="EMBL" id="CAF0956166.1"/>
    </source>
</evidence>
<dbReference type="InterPro" id="IPR011767">
    <property type="entry name" value="GLR_AS"/>
</dbReference>
<keyword evidence="5" id="KW-0001">2Fe-2S</keyword>
<dbReference type="GO" id="GO:0015035">
    <property type="term" value="F:protein-disulfide reductase activity"/>
    <property type="evidence" value="ECO:0007669"/>
    <property type="project" value="TreeGrafter"/>
</dbReference>
<keyword evidence="11" id="KW-0496">Mitochondrion</keyword>
<dbReference type="GO" id="GO:0051537">
    <property type="term" value="F:2 iron, 2 sulfur cluster binding"/>
    <property type="evidence" value="ECO:0007669"/>
    <property type="project" value="UniProtKB-KW"/>
</dbReference>
<feature type="domain" description="Glutaredoxin" evidence="18">
    <location>
        <begin position="48"/>
        <end position="112"/>
    </location>
</feature>
<dbReference type="EMBL" id="CAJNOR010000591">
    <property type="protein sequence ID" value="CAF0956166.1"/>
    <property type="molecule type" value="Genomic_DNA"/>
</dbReference>
<evidence type="ECO:0000256" key="10">
    <source>
        <dbReference type="ARBA" id="ARBA00023014"/>
    </source>
</evidence>
<dbReference type="PANTHER" id="PTHR46679:SF1">
    <property type="entry name" value="GLUTAREDOXIN-2, MITOCHONDRIAL"/>
    <property type="match status" value="1"/>
</dbReference>
<evidence type="ECO:0000256" key="2">
    <source>
        <dbReference type="ARBA" id="ARBA00004173"/>
    </source>
</evidence>
<dbReference type="PRINTS" id="PR00160">
    <property type="entry name" value="GLUTAREDOXIN"/>
</dbReference>
<evidence type="ECO:0000256" key="13">
    <source>
        <dbReference type="ARBA" id="ARBA00023206"/>
    </source>
</evidence>
<keyword evidence="13" id="KW-0318">Glutathionylation</keyword>
<evidence type="ECO:0000256" key="9">
    <source>
        <dbReference type="ARBA" id="ARBA00023004"/>
    </source>
</evidence>
<comment type="subunit">
    <text evidence="16">Monomer; active form. Homodimer; inactive form. The homodimer is probably linked by 1 2Fe-2S cluster.</text>
</comment>
<dbReference type="Pfam" id="PF00462">
    <property type="entry name" value="Glutaredoxin"/>
    <property type="match status" value="1"/>
</dbReference>